<dbReference type="GO" id="GO:0005975">
    <property type="term" value="P:carbohydrate metabolic process"/>
    <property type="evidence" value="ECO:0007669"/>
    <property type="project" value="InterPro"/>
</dbReference>
<evidence type="ECO:0000256" key="6">
    <source>
        <dbReference type="ARBA" id="ARBA00022777"/>
    </source>
</evidence>
<comment type="similarity">
    <text evidence="2 9">Belongs to the gluconokinase GntK/GntV family.</text>
</comment>
<dbReference type="GO" id="GO:0005524">
    <property type="term" value="F:ATP binding"/>
    <property type="evidence" value="ECO:0007669"/>
    <property type="project" value="UniProtKB-KW"/>
</dbReference>
<comment type="caution">
    <text evidence="10">The sequence shown here is derived from an EMBL/GenBank/DDBJ whole genome shotgun (WGS) entry which is preliminary data.</text>
</comment>
<dbReference type="SUPFAM" id="SSF52540">
    <property type="entry name" value="P-loop containing nucleoside triphosphate hydrolases"/>
    <property type="match status" value="1"/>
</dbReference>
<evidence type="ECO:0000256" key="7">
    <source>
        <dbReference type="ARBA" id="ARBA00022840"/>
    </source>
</evidence>
<name>A0A429VDZ9_9SPHN</name>
<organism evidence="10 11">
    <name type="scientific">Sphingomonas ginkgonis</name>
    <dbReference type="NCBI Taxonomy" id="2315330"/>
    <lineage>
        <taxon>Bacteria</taxon>
        <taxon>Pseudomonadati</taxon>
        <taxon>Pseudomonadota</taxon>
        <taxon>Alphaproteobacteria</taxon>
        <taxon>Sphingomonadales</taxon>
        <taxon>Sphingomonadaceae</taxon>
        <taxon>Sphingomonas</taxon>
    </lineage>
</organism>
<dbReference type="EC" id="2.7.1.12" evidence="3 9"/>
<dbReference type="CDD" id="cd02021">
    <property type="entry name" value="GntK"/>
    <property type="match status" value="1"/>
</dbReference>
<keyword evidence="7 9" id="KW-0067">ATP-binding</keyword>
<dbReference type="NCBIfam" id="TIGR01313">
    <property type="entry name" value="therm_gnt_kin"/>
    <property type="match status" value="1"/>
</dbReference>
<dbReference type="InterPro" id="IPR027417">
    <property type="entry name" value="P-loop_NTPase"/>
</dbReference>
<dbReference type="EMBL" id="RWJF01000001">
    <property type="protein sequence ID" value="RST32163.1"/>
    <property type="molecule type" value="Genomic_DNA"/>
</dbReference>
<dbReference type="OrthoDB" id="9795716at2"/>
<dbReference type="PANTHER" id="PTHR43442:SF3">
    <property type="entry name" value="GLUCONOKINASE-RELATED"/>
    <property type="match status" value="1"/>
</dbReference>
<evidence type="ECO:0000256" key="8">
    <source>
        <dbReference type="ARBA" id="ARBA00048090"/>
    </source>
</evidence>
<dbReference type="Pfam" id="PF13671">
    <property type="entry name" value="AAA_33"/>
    <property type="match status" value="1"/>
</dbReference>
<evidence type="ECO:0000256" key="3">
    <source>
        <dbReference type="ARBA" id="ARBA00012054"/>
    </source>
</evidence>
<evidence type="ECO:0000256" key="4">
    <source>
        <dbReference type="ARBA" id="ARBA00022679"/>
    </source>
</evidence>
<comment type="pathway">
    <text evidence="1">Carbohydrate acid metabolism.</text>
</comment>
<evidence type="ECO:0000313" key="11">
    <source>
        <dbReference type="Proteomes" id="UP000274661"/>
    </source>
</evidence>
<comment type="catalytic activity">
    <reaction evidence="8 9">
        <text>D-gluconate + ATP = 6-phospho-D-gluconate + ADP + H(+)</text>
        <dbReference type="Rhea" id="RHEA:19433"/>
        <dbReference type="ChEBI" id="CHEBI:15378"/>
        <dbReference type="ChEBI" id="CHEBI:18391"/>
        <dbReference type="ChEBI" id="CHEBI:30616"/>
        <dbReference type="ChEBI" id="CHEBI:58759"/>
        <dbReference type="ChEBI" id="CHEBI:456216"/>
        <dbReference type="EC" id="2.7.1.12"/>
    </reaction>
</comment>
<dbReference type="AlphaFoldDB" id="A0A429VDZ9"/>
<keyword evidence="11" id="KW-1185">Reference proteome</keyword>
<evidence type="ECO:0000256" key="5">
    <source>
        <dbReference type="ARBA" id="ARBA00022741"/>
    </source>
</evidence>
<keyword evidence="6 9" id="KW-0418">Kinase</keyword>
<dbReference type="Gene3D" id="3.40.50.300">
    <property type="entry name" value="P-loop containing nucleotide triphosphate hydrolases"/>
    <property type="match status" value="1"/>
</dbReference>
<evidence type="ECO:0000256" key="2">
    <source>
        <dbReference type="ARBA" id="ARBA00008420"/>
    </source>
</evidence>
<keyword evidence="4 9" id="KW-0808">Transferase</keyword>
<gene>
    <name evidence="10" type="ORF">HMF7854_07135</name>
</gene>
<dbReference type="Proteomes" id="UP000274661">
    <property type="component" value="Unassembled WGS sequence"/>
</dbReference>
<reference evidence="10 11" key="1">
    <citation type="submission" date="2018-12" db="EMBL/GenBank/DDBJ databases">
        <title>Sphingomonas sp. HMF7854 Genome sequencing and assembly.</title>
        <authorList>
            <person name="Cha I."/>
            <person name="Kang H."/>
            <person name="Kim H."/>
            <person name="Kang J."/>
            <person name="Joh K."/>
        </authorList>
    </citation>
    <scope>NUCLEOTIDE SEQUENCE [LARGE SCALE GENOMIC DNA]</scope>
    <source>
        <strain evidence="10 11">HMF7854</strain>
    </source>
</reference>
<dbReference type="PANTHER" id="PTHR43442">
    <property type="entry name" value="GLUCONOKINASE-RELATED"/>
    <property type="match status" value="1"/>
</dbReference>
<dbReference type="GO" id="GO:0005737">
    <property type="term" value="C:cytoplasm"/>
    <property type="evidence" value="ECO:0007669"/>
    <property type="project" value="TreeGrafter"/>
</dbReference>
<dbReference type="GO" id="GO:0046316">
    <property type="term" value="F:gluconokinase activity"/>
    <property type="evidence" value="ECO:0007669"/>
    <property type="project" value="UniProtKB-EC"/>
</dbReference>
<keyword evidence="5 9" id="KW-0547">Nucleotide-binding</keyword>
<evidence type="ECO:0000313" key="10">
    <source>
        <dbReference type="EMBL" id="RST32163.1"/>
    </source>
</evidence>
<evidence type="ECO:0000256" key="1">
    <source>
        <dbReference type="ARBA" id="ARBA00004761"/>
    </source>
</evidence>
<accession>A0A429VDZ9</accession>
<protein>
    <recommendedName>
        <fullName evidence="3 9">Gluconokinase</fullName>
        <ecNumber evidence="3 9">2.7.1.12</ecNumber>
    </recommendedName>
</protein>
<proteinExistence type="inferred from homology"/>
<evidence type="ECO:0000256" key="9">
    <source>
        <dbReference type="RuleBase" id="RU363066"/>
    </source>
</evidence>
<sequence length="165" mass="17754">MGVSGSGKSTVGSLAARALDCRFLEGDSFHDPAAIAKMQGGVPLSDEDRWPWLDRIAAAAGQAIADDGRVVIACSALRRAYRDRLRSAIPGTTRFVMLDNSREEILQRLTARSHEFMPVSLLDSQFAVLERPAADEPATILLSNVRPDALCTQILGWMGSVQSAG</sequence>
<dbReference type="InterPro" id="IPR006001">
    <property type="entry name" value="Therm_gnt_kin"/>
</dbReference>